<proteinExistence type="predicted"/>
<feature type="non-terminal residue" evidence="1">
    <location>
        <position position="1"/>
    </location>
</feature>
<gene>
    <name evidence="1" type="ORF">M404DRAFT_169153</name>
</gene>
<keyword evidence="2" id="KW-1185">Reference proteome</keyword>
<evidence type="ECO:0000313" key="2">
    <source>
        <dbReference type="Proteomes" id="UP000054217"/>
    </source>
</evidence>
<dbReference type="OrthoDB" id="6288785at2759"/>
<accession>A0A0C3IAJ1</accession>
<dbReference type="EMBL" id="KN832114">
    <property type="protein sequence ID" value="KIN94097.1"/>
    <property type="molecule type" value="Genomic_DNA"/>
</dbReference>
<reference evidence="2" key="2">
    <citation type="submission" date="2015-01" db="EMBL/GenBank/DDBJ databases">
        <title>Evolutionary Origins and Diversification of the Mycorrhizal Mutualists.</title>
        <authorList>
            <consortium name="DOE Joint Genome Institute"/>
            <consortium name="Mycorrhizal Genomics Consortium"/>
            <person name="Kohler A."/>
            <person name="Kuo A."/>
            <person name="Nagy L.G."/>
            <person name="Floudas D."/>
            <person name="Copeland A."/>
            <person name="Barry K.W."/>
            <person name="Cichocki N."/>
            <person name="Veneault-Fourrey C."/>
            <person name="LaButti K."/>
            <person name="Lindquist E.A."/>
            <person name="Lipzen A."/>
            <person name="Lundell T."/>
            <person name="Morin E."/>
            <person name="Murat C."/>
            <person name="Riley R."/>
            <person name="Ohm R."/>
            <person name="Sun H."/>
            <person name="Tunlid A."/>
            <person name="Henrissat B."/>
            <person name="Grigoriev I.V."/>
            <person name="Hibbett D.S."/>
            <person name="Martin F."/>
        </authorList>
    </citation>
    <scope>NUCLEOTIDE SEQUENCE [LARGE SCALE GENOMIC DNA]</scope>
    <source>
        <strain evidence="2">Marx 270</strain>
    </source>
</reference>
<organism evidence="1 2">
    <name type="scientific">Pisolithus tinctorius Marx 270</name>
    <dbReference type="NCBI Taxonomy" id="870435"/>
    <lineage>
        <taxon>Eukaryota</taxon>
        <taxon>Fungi</taxon>
        <taxon>Dikarya</taxon>
        <taxon>Basidiomycota</taxon>
        <taxon>Agaricomycotina</taxon>
        <taxon>Agaricomycetes</taxon>
        <taxon>Agaricomycetidae</taxon>
        <taxon>Boletales</taxon>
        <taxon>Sclerodermatineae</taxon>
        <taxon>Pisolithaceae</taxon>
        <taxon>Pisolithus</taxon>
    </lineage>
</organism>
<dbReference type="AlphaFoldDB" id="A0A0C3IAJ1"/>
<evidence type="ECO:0000313" key="1">
    <source>
        <dbReference type="EMBL" id="KIN94097.1"/>
    </source>
</evidence>
<name>A0A0C3IAJ1_PISTI</name>
<dbReference type="Proteomes" id="UP000054217">
    <property type="component" value="Unassembled WGS sequence"/>
</dbReference>
<dbReference type="HOGENOM" id="CLU_2764855_0_0_1"/>
<protein>
    <submittedName>
        <fullName evidence="1">Uncharacterized protein</fullName>
    </submittedName>
</protein>
<dbReference type="InParanoid" id="A0A0C3IAJ1"/>
<sequence>NPSLPRTIPIPNVSTLEIRGKRFVFTYPPKEMHTALYSSPSPKKKASGSPANTGAEMILRAGKKMLRICQ</sequence>
<reference evidence="1 2" key="1">
    <citation type="submission" date="2014-04" db="EMBL/GenBank/DDBJ databases">
        <authorList>
            <consortium name="DOE Joint Genome Institute"/>
            <person name="Kuo A."/>
            <person name="Kohler A."/>
            <person name="Costa M.D."/>
            <person name="Nagy L.G."/>
            <person name="Floudas D."/>
            <person name="Copeland A."/>
            <person name="Barry K.W."/>
            <person name="Cichocki N."/>
            <person name="Veneault-Fourrey C."/>
            <person name="LaButti K."/>
            <person name="Lindquist E.A."/>
            <person name="Lipzen A."/>
            <person name="Lundell T."/>
            <person name="Morin E."/>
            <person name="Murat C."/>
            <person name="Sun H."/>
            <person name="Tunlid A."/>
            <person name="Henrissat B."/>
            <person name="Grigoriev I.V."/>
            <person name="Hibbett D.S."/>
            <person name="Martin F."/>
            <person name="Nordberg H.P."/>
            <person name="Cantor M.N."/>
            <person name="Hua S.X."/>
        </authorList>
    </citation>
    <scope>NUCLEOTIDE SEQUENCE [LARGE SCALE GENOMIC DNA]</scope>
    <source>
        <strain evidence="1 2">Marx 270</strain>
    </source>
</reference>